<keyword evidence="12 14" id="KW-0464">Manganese</keyword>
<dbReference type="GO" id="GO:0005975">
    <property type="term" value="P:carbohydrate metabolic process"/>
    <property type="evidence" value="ECO:0007669"/>
    <property type="project" value="TreeGrafter"/>
</dbReference>
<evidence type="ECO:0000256" key="6">
    <source>
        <dbReference type="ARBA" id="ARBA00022968"/>
    </source>
</evidence>
<evidence type="ECO:0000313" key="15">
    <source>
        <dbReference type="Proteomes" id="UP000887561"/>
    </source>
</evidence>
<evidence type="ECO:0000313" key="16">
    <source>
        <dbReference type="WBParaSite" id="scaffold3912_cov268.g7330"/>
    </source>
</evidence>
<sequence length="380" mass="43296">MHVQNLHWVVVEDANHTSPAVERILQRSKIPYTYFYTTTKPGFPLRGWTHRNVALEYVVYFADDDNTYDIRLFNNYIKKVKTIGVWAVALAGTAKVEAPKVNRNGTLIGWDVIYAPSRRFAVDMAGFAINLKLILAGNASFHEGCIRGAPESCFLSQFNIPREKIEVFGWNEEPKEILVWHTKTLATKIIVDYLQFRNVQLQSFDSQKRPICDDKNKLPAIHLPGWLKLISGEVVINKPLPSFGNLNKTLELSLTLEQDSFFVGKICDRGQSQSSFISDEFCSPFFCDLLPNACKILLKAKIGQIIPLSKFFPFDGWLPLEDPLAHPILSGLWKAEAELLLFNEKIEEESEGKLLAKVGNEGWVLIRESDDWQQKEHEDL</sequence>
<dbReference type="PANTHER" id="PTHR10896:SF30">
    <property type="entry name" value="GALACTOSYLGALACTOSYLXYLOSYLPROTEIN 3-BETA-GLUCURONOSYLTRANSFERASE"/>
    <property type="match status" value="1"/>
</dbReference>
<comment type="pathway">
    <text evidence="14">Protein modification; protein glycosylation.</text>
</comment>
<keyword evidence="15" id="KW-1185">Reference proteome</keyword>
<dbReference type="GO" id="GO:0050650">
    <property type="term" value="P:chondroitin sulfate proteoglycan biosynthetic process"/>
    <property type="evidence" value="ECO:0007669"/>
    <property type="project" value="TreeGrafter"/>
</dbReference>
<dbReference type="Proteomes" id="UP000887561">
    <property type="component" value="Unplaced"/>
</dbReference>
<evidence type="ECO:0000256" key="11">
    <source>
        <dbReference type="PIRSR" id="PIRSR605027-1"/>
    </source>
</evidence>
<accession>A0A915MK22</accession>
<proteinExistence type="inferred from homology"/>
<keyword evidence="7" id="KW-1133">Transmembrane helix</keyword>
<evidence type="ECO:0000256" key="10">
    <source>
        <dbReference type="ARBA" id="ARBA00047979"/>
    </source>
</evidence>
<name>A0A915MK22_MELJA</name>
<evidence type="ECO:0000256" key="9">
    <source>
        <dbReference type="ARBA" id="ARBA00023180"/>
    </source>
</evidence>
<keyword evidence="8" id="KW-0472">Membrane</keyword>
<evidence type="ECO:0000256" key="1">
    <source>
        <dbReference type="ARBA" id="ARBA00004606"/>
    </source>
</evidence>
<keyword evidence="5" id="KW-0812">Transmembrane</keyword>
<dbReference type="GO" id="GO:0015018">
    <property type="term" value="F:galactosylgalactosylxylosylprotein 3-beta-glucuronosyltransferase activity"/>
    <property type="evidence" value="ECO:0007669"/>
    <property type="project" value="UniProtKB-UniRule"/>
</dbReference>
<evidence type="ECO:0000256" key="7">
    <source>
        <dbReference type="ARBA" id="ARBA00022989"/>
    </source>
</evidence>
<keyword evidence="12 14" id="KW-0479">Metal-binding</keyword>
<organism evidence="15 16">
    <name type="scientific">Meloidogyne javanica</name>
    <name type="common">Root-knot nematode worm</name>
    <dbReference type="NCBI Taxonomy" id="6303"/>
    <lineage>
        <taxon>Eukaryota</taxon>
        <taxon>Metazoa</taxon>
        <taxon>Ecdysozoa</taxon>
        <taxon>Nematoda</taxon>
        <taxon>Chromadorea</taxon>
        <taxon>Rhabditida</taxon>
        <taxon>Tylenchina</taxon>
        <taxon>Tylenchomorpha</taxon>
        <taxon>Tylenchoidea</taxon>
        <taxon>Meloidogynidae</taxon>
        <taxon>Meloidogyninae</taxon>
        <taxon>Meloidogyne</taxon>
        <taxon>Meloidogyne incognita group</taxon>
    </lineage>
</organism>
<feature type="site" description="Interaction with galactose moiety of substrate glycoprotein" evidence="13">
    <location>
        <position position="97"/>
    </location>
</feature>
<dbReference type="Gene3D" id="3.90.550.10">
    <property type="entry name" value="Spore Coat Polysaccharide Biosynthesis Protein SpsA, Chain A"/>
    <property type="match status" value="1"/>
</dbReference>
<evidence type="ECO:0000256" key="5">
    <source>
        <dbReference type="ARBA" id="ARBA00022692"/>
    </source>
</evidence>
<dbReference type="PANTHER" id="PTHR10896">
    <property type="entry name" value="GALACTOSYLGALACTOSYLXYLOSYLPROTEIN 3-BETA-GLUCURONOSYLTRANSFERASE BETA-1,3-GLUCURONYLTRANSFERASE"/>
    <property type="match status" value="1"/>
</dbReference>
<dbReference type="SUPFAM" id="SSF53448">
    <property type="entry name" value="Nucleotide-diphospho-sugar transferases"/>
    <property type="match status" value="1"/>
</dbReference>
<feature type="active site" description="Proton donor/acceptor" evidence="11">
    <location>
        <position position="151"/>
    </location>
</feature>
<evidence type="ECO:0000256" key="3">
    <source>
        <dbReference type="ARBA" id="ARBA00012641"/>
    </source>
</evidence>
<keyword evidence="6 14" id="KW-0735">Signal-anchor</keyword>
<dbReference type="Pfam" id="PF03360">
    <property type="entry name" value="Glyco_transf_43"/>
    <property type="match status" value="1"/>
</dbReference>
<comment type="cofactor">
    <cofactor evidence="12 14">
        <name>Mn(2+)</name>
        <dbReference type="ChEBI" id="CHEBI:29035"/>
    </cofactor>
</comment>
<dbReference type="GO" id="GO:0046872">
    <property type="term" value="F:metal ion binding"/>
    <property type="evidence" value="ECO:0007669"/>
    <property type="project" value="UniProtKB-KW"/>
</dbReference>
<evidence type="ECO:0000256" key="4">
    <source>
        <dbReference type="ARBA" id="ARBA00022679"/>
    </source>
</evidence>
<dbReference type="InterPro" id="IPR029044">
    <property type="entry name" value="Nucleotide-diphossugar_trans"/>
</dbReference>
<evidence type="ECO:0000256" key="13">
    <source>
        <dbReference type="PIRSR" id="PIRSR605027-4"/>
    </source>
</evidence>
<reference evidence="16" key="1">
    <citation type="submission" date="2022-11" db="UniProtKB">
        <authorList>
            <consortium name="WormBaseParasite"/>
        </authorList>
    </citation>
    <scope>IDENTIFICATION</scope>
</reference>
<comment type="subcellular location">
    <subcellularLocation>
        <location evidence="14">Golgi apparatus membrane</location>
        <topology evidence="14">Single-pass type II membrane protein</topology>
    </subcellularLocation>
    <subcellularLocation>
        <location evidence="1">Membrane</location>
        <topology evidence="1">Single-pass type II membrane protein</topology>
    </subcellularLocation>
</comment>
<keyword evidence="14" id="KW-0333">Golgi apparatus</keyword>
<comment type="catalytic activity">
    <reaction evidence="10 14">
        <text>3-O-(beta-D-galactosyl-(1-&gt;3)-beta-D-galactosyl-(1-&gt;4)-beta-D-xylosyl)-L-seryl-[protein] + UDP-alpha-D-glucuronate = 3-O-(beta-D-GlcA-(1-&gt;3)-beta-D-Gal-(1-&gt;3)-beta-D-Gal-(1-&gt;4)-beta-D-Xyl)-L-seryl-[protein] + UDP + H(+)</text>
        <dbReference type="Rhea" id="RHEA:24168"/>
        <dbReference type="Rhea" id="RHEA-COMP:12571"/>
        <dbReference type="Rhea" id="RHEA-COMP:12573"/>
        <dbReference type="ChEBI" id="CHEBI:15378"/>
        <dbReference type="ChEBI" id="CHEBI:58052"/>
        <dbReference type="ChEBI" id="CHEBI:58223"/>
        <dbReference type="ChEBI" id="CHEBI:132090"/>
        <dbReference type="ChEBI" id="CHEBI:132093"/>
        <dbReference type="EC" id="2.4.1.135"/>
    </reaction>
</comment>
<dbReference type="InterPro" id="IPR005027">
    <property type="entry name" value="Glyco_trans_43"/>
</dbReference>
<feature type="binding site" evidence="12">
    <location>
        <position position="65"/>
    </location>
    <ligand>
        <name>Mn(2+)</name>
        <dbReference type="ChEBI" id="CHEBI:29035"/>
    </ligand>
</feature>
<evidence type="ECO:0000256" key="8">
    <source>
        <dbReference type="ARBA" id="ARBA00023136"/>
    </source>
</evidence>
<dbReference type="EC" id="2.4.1.135" evidence="3 14"/>
<keyword evidence="4 14" id="KW-0808">Transferase</keyword>
<comment type="similarity">
    <text evidence="2 14">Belongs to the glycosyltransferase 43 family.</text>
</comment>
<dbReference type="WBParaSite" id="scaffold3912_cov268.g7330">
    <property type="protein sequence ID" value="scaffold3912_cov268.g7330"/>
    <property type="gene ID" value="scaffold3912_cov268.g7330"/>
</dbReference>
<keyword evidence="9" id="KW-0325">Glycoprotein</keyword>
<evidence type="ECO:0000256" key="2">
    <source>
        <dbReference type="ARBA" id="ARBA00007706"/>
    </source>
</evidence>
<dbReference type="GO" id="GO:0000139">
    <property type="term" value="C:Golgi membrane"/>
    <property type="evidence" value="ECO:0007669"/>
    <property type="project" value="UniProtKB-SubCell"/>
</dbReference>
<evidence type="ECO:0000256" key="14">
    <source>
        <dbReference type="RuleBase" id="RU363127"/>
    </source>
</evidence>
<evidence type="ECO:0000256" key="12">
    <source>
        <dbReference type="PIRSR" id="PIRSR605027-3"/>
    </source>
</evidence>
<protein>
    <recommendedName>
        <fullName evidence="3 14">Galactosylgalactosylxylosylprotein 3-beta-glucuronosyltransferase</fullName>
        <ecNumber evidence="3 14">2.4.1.135</ecNumber>
    </recommendedName>
</protein>
<dbReference type="AlphaFoldDB" id="A0A915MK22"/>